<keyword evidence="4 8" id="KW-0812">Transmembrane</keyword>
<accession>A0A2K8NBE3</accession>
<keyword evidence="6 8" id="KW-1133">Transmembrane helix</keyword>
<evidence type="ECO:0000313" key="11">
    <source>
        <dbReference type="EMBL" id="CAB3395415.1"/>
    </source>
</evidence>
<evidence type="ECO:0000256" key="8">
    <source>
        <dbReference type="SAM" id="Phobius"/>
    </source>
</evidence>
<organism evidence="10 12">
    <name type="scientific">Kyrpidia spormannii</name>
    <dbReference type="NCBI Taxonomy" id="2055160"/>
    <lineage>
        <taxon>Bacteria</taxon>
        <taxon>Bacillati</taxon>
        <taxon>Bacillota</taxon>
        <taxon>Bacilli</taxon>
        <taxon>Bacillales</taxon>
        <taxon>Alicyclobacillaceae</taxon>
        <taxon>Kyrpidia</taxon>
    </lineage>
</organism>
<keyword evidence="7 8" id="KW-0472">Membrane</keyword>
<feature type="transmembrane region" description="Helical" evidence="8">
    <location>
        <begin position="111"/>
        <end position="129"/>
    </location>
</feature>
<comment type="similarity">
    <text evidence="2">Belongs to the CcmC/CycZ/HelC family.</text>
</comment>
<keyword evidence="5" id="KW-0201">Cytochrome c-type biogenesis</keyword>
<reference evidence="11 13" key="3">
    <citation type="submission" date="2020-04" db="EMBL/GenBank/DDBJ databases">
        <authorList>
            <person name="Hogendoorn C."/>
        </authorList>
    </citation>
    <scope>NUCLEOTIDE SEQUENCE [LARGE SCALE GENOMIC DNA]</scope>
    <source>
        <strain evidence="11">COOX1</strain>
    </source>
</reference>
<dbReference type="PANTHER" id="PTHR30071:SF1">
    <property type="entry name" value="CYTOCHROME B_B6 PROTEIN-RELATED"/>
    <property type="match status" value="1"/>
</dbReference>
<dbReference type="InterPro" id="IPR045062">
    <property type="entry name" value="Cyt_c_biogenesis_CcsA/CcmC"/>
</dbReference>
<dbReference type="InterPro" id="IPR002541">
    <property type="entry name" value="Cyt_c_assembly"/>
</dbReference>
<dbReference type="InterPro" id="IPR003557">
    <property type="entry name" value="Cyt_c_biogenesis_CcmC"/>
</dbReference>
<evidence type="ECO:0000259" key="9">
    <source>
        <dbReference type="Pfam" id="PF01578"/>
    </source>
</evidence>
<evidence type="ECO:0000313" key="12">
    <source>
        <dbReference type="Proteomes" id="UP000231932"/>
    </source>
</evidence>
<evidence type="ECO:0000256" key="4">
    <source>
        <dbReference type="ARBA" id="ARBA00022692"/>
    </source>
</evidence>
<proteinExistence type="inferred from homology"/>
<dbReference type="GO" id="GO:0005886">
    <property type="term" value="C:plasma membrane"/>
    <property type="evidence" value="ECO:0007669"/>
    <property type="project" value="TreeGrafter"/>
</dbReference>
<dbReference type="Proteomes" id="UP000231932">
    <property type="component" value="Chromosome"/>
</dbReference>
<evidence type="ECO:0000256" key="3">
    <source>
        <dbReference type="ARBA" id="ARBA00016463"/>
    </source>
</evidence>
<name>A0A2K8NBE3_9BACL</name>
<reference evidence="12" key="1">
    <citation type="submission" date="2017-11" db="EMBL/GenBank/DDBJ databases">
        <title>Complete Genome Sequence of Kyrpidia sp. Strain EA-1, a thermophilic, hydrogen-oxidizing Bacterium, isolated from the Azores.</title>
        <authorList>
            <person name="Reiner J.E."/>
            <person name="Lapp C.J."/>
            <person name="Bunk B."/>
            <person name="Gescher J."/>
        </authorList>
    </citation>
    <scope>NUCLEOTIDE SEQUENCE [LARGE SCALE GENOMIC DNA]</scope>
    <source>
        <strain evidence="12">EA-1</strain>
    </source>
</reference>
<dbReference type="Proteomes" id="UP000502196">
    <property type="component" value="Chromosome"/>
</dbReference>
<reference evidence="10" key="2">
    <citation type="journal article" date="2018" name="Genome Announc.">
        <title>Complete Genome Sequence of Kyrpidia sp. Strain EA-1, a Thermophilic Knallgas Bacterium, Isolated from the Azores.</title>
        <authorList>
            <person name="Reiner J.E."/>
            <person name="Lapp C.J."/>
            <person name="Bunk B."/>
            <person name="Sproer C."/>
            <person name="Overmann J."/>
            <person name="Gescher J."/>
        </authorList>
    </citation>
    <scope>NUCLEOTIDE SEQUENCE</scope>
    <source>
        <strain evidence="10">EA-1</strain>
    </source>
</reference>
<feature type="transmembrane region" description="Helical" evidence="8">
    <location>
        <begin position="184"/>
        <end position="204"/>
    </location>
</feature>
<feature type="transmembrane region" description="Helical" evidence="8">
    <location>
        <begin position="40"/>
        <end position="64"/>
    </location>
</feature>
<dbReference type="GO" id="GO:0017004">
    <property type="term" value="P:cytochrome complex assembly"/>
    <property type="evidence" value="ECO:0007669"/>
    <property type="project" value="UniProtKB-KW"/>
</dbReference>
<dbReference type="GO" id="GO:0020037">
    <property type="term" value="F:heme binding"/>
    <property type="evidence" value="ECO:0007669"/>
    <property type="project" value="InterPro"/>
</dbReference>
<dbReference type="EMBL" id="LR792683">
    <property type="protein sequence ID" value="CAB3395415.1"/>
    <property type="molecule type" value="Genomic_DNA"/>
</dbReference>
<evidence type="ECO:0000313" key="13">
    <source>
        <dbReference type="Proteomes" id="UP000502196"/>
    </source>
</evidence>
<dbReference type="PANTHER" id="PTHR30071">
    <property type="entry name" value="HEME EXPORTER PROTEIN C"/>
    <property type="match status" value="1"/>
</dbReference>
<evidence type="ECO:0000256" key="5">
    <source>
        <dbReference type="ARBA" id="ARBA00022748"/>
    </source>
</evidence>
<dbReference type="RefSeq" id="WP_100668540.1">
    <property type="nucleotide sequence ID" value="NZ_CP024955.1"/>
</dbReference>
<protein>
    <recommendedName>
        <fullName evidence="3">Heme exporter protein C</fullName>
    </recommendedName>
</protein>
<evidence type="ECO:0000256" key="2">
    <source>
        <dbReference type="ARBA" id="ARBA00005840"/>
    </source>
</evidence>
<dbReference type="OrthoDB" id="9814290at2"/>
<sequence>MRDKGLTVLTGVVFIAGLAAIYAAFIYAPPERFMGDLQRLMYFHIGSAWAAMLAFFMVFVYGVGYLFTRRPSFDRLALASAEVGVFFTTLVLITGPIWARPVWNTWWTWDPRLTTTLILWFIYIAYLLLRSSIADDTRRRVVASIFGIIGFLDVPIVHFSVTWWRSIHPNVITGGTINMAPAMTQALMVNGIAFVLLYVLLTWLRARLEAAREEVARLQHRVYERASDRTVEGHGGSGADIS</sequence>
<comment type="subcellular location">
    <subcellularLocation>
        <location evidence="1">Membrane</location>
        <topology evidence="1">Multi-pass membrane protein</topology>
    </subcellularLocation>
</comment>
<feature type="transmembrane region" description="Helical" evidence="8">
    <location>
        <begin position="7"/>
        <end position="28"/>
    </location>
</feature>
<dbReference type="Pfam" id="PF01578">
    <property type="entry name" value="Cytochrom_C_asm"/>
    <property type="match status" value="1"/>
</dbReference>
<feature type="transmembrane region" description="Helical" evidence="8">
    <location>
        <begin position="141"/>
        <end position="164"/>
    </location>
</feature>
<evidence type="ECO:0000256" key="6">
    <source>
        <dbReference type="ARBA" id="ARBA00022989"/>
    </source>
</evidence>
<gene>
    <name evidence="11" type="ORF">COOX1_2900</name>
    <name evidence="10" type="ORF">CVV65_13285</name>
</gene>
<dbReference type="GO" id="GO:0015232">
    <property type="term" value="F:heme transmembrane transporter activity"/>
    <property type="evidence" value="ECO:0007669"/>
    <property type="project" value="InterPro"/>
</dbReference>
<feature type="domain" description="Cytochrome c assembly protein" evidence="9">
    <location>
        <begin position="14"/>
        <end position="167"/>
    </location>
</feature>
<feature type="transmembrane region" description="Helical" evidence="8">
    <location>
        <begin position="76"/>
        <end position="99"/>
    </location>
</feature>
<evidence type="ECO:0000313" key="10">
    <source>
        <dbReference type="EMBL" id="ATY85782.1"/>
    </source>
</evidence>
<evidence type="ECO:0000256" key="7">
    <source>
        <dbReference type="ARBA" id="ARBA00023136"/>
    </source>
</evidence>
<dbReference type="PRINTS" id="PR01386">
    <property type="entry name" value="CCMCBIOGNSIS"/>
</dbReference>
<dbReference type="AlphaFoldDB" id="A0A2K8NBE3"/>
<dbReference type="EMBL" id="CP024955">
    <property type="protein sequence ID" value="ATY85782.1"/>
    <property type="molecule type" value="Genomic_DNA"/>
</dbReference>
<keyword evidence="12" id="KW-1185">Reference proteome</keyword>
<dbReference type="KEGG" id="kyr:CVV65_13285"/>
<evidence type="ECO:0000256" key="1">
    <source>
        <dbReference type="ARBA" id="ARBA00004141"/>
    </source>
</evidence>